<keyword evidence="2" id="KW-1185">Reference proteome</keyword>
<dbReference type="AlphaFoldDB" id="A0A167II28"/>
<comment type="caution">
    <text evidence="1">The sequence shown here is derived from an EMBL/GenBank/DDBJ whole genome shotgun (WGS) entry which is preliminary data.</text>
</comment>
<dbReference type="Proteomes" id="UP000076863">
    <property type="component" value="Unassembled WGS sequence"/>
</dbReference>
<evidence type="ECO:0000313" key="1">
    <source>
        <dbReference type="EMBL" id="OAA49115.1"/>
    </source>
</evidence>
<accession>A0A167II28</accession>
<evidence type="ECO:0000313" key="2">
    <source>
        <dbReference type="Proteomes" id="UP000076863"/>
    </source>
</evidence>
<protein>
    <submittedName>
        <fullName evidence="1">Uncharacterized protein</fullName>
    </submittedName>
</protein>
<reference evidence="1 2" key="1">
    <citation type="journal article" date="2016" name="Genome Biol. Evol.">
        <title>Divergent and convergent evolution of fungal pathogenicity.</title>
        <authorList>
            <person name="Shang Y."/>
            <person name="Xiao G."/>
            <person name="Zheng P."/>
            <person name="Cen K."/>
            <person name="Zhan S."/>
            <person name="Wang C."/>
        </authorList>
    </citation>
    <scope>NUCLEOTIDE SEQUENCE [LARGE SCALE GENOMIC DNA]</scope>
    <source>
        <strain evidence="1 2">RCEF 3172</strain>
    </source>
</reference>
<sequence>MRVTLDHGRCLRAALAIPSRVVASPSRVVASRNRVVVSRSRAVVSRGLALQPRLFHQHRKTRSSCRAAIISAVRPRRFSLVHVGAVQSQGSHTREP</sequence>
<gene>
    <name evidence="1" type="ORF">BBO_02160</name>
</gene>
<name>A0A167II28_9HYPO</name>
<proteinExistence type="predicted"/>
<dbReference type="EMBL" id="AZHA01000004">
    <property type="protein sequence ID" value="OAA49115.1"/>
    <property type="molecule type" value="Genomic_DNA"/>
</dbReference>
<organism evidence="1 2">
    <name type="scientific">Beauveria brongniartii RCEF 3172</name>
    <dbReference type="NCBI Taxonomy" id="1081107"/>
    <lineage>
        <taxon>Eukaryota</taxon>
        <taxon>Fungi</taxon>
        <taxon>Dikarya</taxon>
        <taxon>Ascomycota</taxon>
        <taxon>Pezizomycotina</taxon>
        <taxon>Sordariomycetes</taxon>
        <taxon>Hypocreomycetidae</taxon>
        <taxon>Hypocreales</taxon>
        <taxon>Cordycipitaceae</taxon>
        <taxon>Beauveria</taxon>
        <taxon>Beauveria brongniartii</taxon>
    </lineage>
</organism>